<dbReference type="InterPro" id="IPR046462">
    <property type="entry name" value="TerL_nuclease"/>
</dbReference>
<dbReference type="InterPro" id="IPR046461">
    <property type="entry name" value="TerL_ATPase"/>
</dbReference>
<organism evidence="3">
    <name type="scientific">marine sediment metagenome</name>
    <dbReference type="NCBI Taxonomy" id="412755"/>
    <lineage>
        <taxon>unclassified sequences</taxon>
        <taxon>metagenomes</taxon>
        <taxon>ecological metagenomes</taxon>
    </lineage>
</organism>
<gene>
    <name evidence="3" type="ORF">LCGC14_2545130</name>
</gene>
<reference evidence="3" key="1">
    <citation type="journal article" date="2015" name="Nature">
        <title>Complex archaea that bridge the gap between prokaryotes and eukaryotes.</title>
        <authorList>
            <person name="Spang A."/>
            <person name="Saw J.H."/>
            <person name="Jorgensen S.L."/>
            <person name="Zaremba-Niedzwiedzka K."/>
            <person name="Martijn J."/>
            <person name="Lind A.E."/>
            <person name="van Eijk R."/>
            <person name="Schleper C."/>
            <person name="Guy L."/>
            <person name="Ettema T.J."/>
        </authorList>
    </citation>
    <scope>NUCLEOTIDE SEQUENCE</scope>
</reference>
<dbReference type="InterPro" id="IPR005021">
    <property type="entry name" value="Terminase_largesu-like"/>
</dbReference>
<sequence>SSDEILTEKERIDLGKELADRACSWFPKYFTHTKGEWAGQVFNLLPWQEHDVIRPLFGTIKENGYRQYTTVYIEIGKKNGKSELGACIALILEFLDKEPGSEVYSAAADRDQASIVFNVAAQMIRNNPSLSRACKIIESTKRIIRNAGGVYRVLSSEAFSKHGYNISGCIFDELHTQPNRDLYDVLTKGAGDARRQPLTFILTTAGYDRNSICYEVHEYALKVKNGEIIDPTFLPVIYAADPEADWTDEKVWAGCNPSLGKIIDIEKVRNQCREAQETPANENTFKRLRLNIWTEAQTRWITTEKWKRCNVDSIDTEKLKGRVCYGGLDLSSILDITAWTLCFPPEEEDEKYQFLHMFFIPKDNMTERERKDKVPYSVWVRDGIITATEGDVIDYSFVEAQIFKDVEMYDLREIALDPYNARPTITRLQDAGQTVVETRQGYLTMNPMAKDFEAKMLGGELAMGDNPIMNWMVSCCEIITDPA</sequence>
<dbReference type="Pfam" id="PF20441">
    <property type="entry name" value="TerL_nuclease"/>
    <property type="match status" value="1"/>
</dbReference>
<accession>A0A0F9BCB3</accession>
<feature type="domain" description="Terminase large subunit-like endonuclease" evidence="2">
    <location>
        <begin position="230"/>
        <end position="481"/>
    </location>
</feature>
<dbReference type="EMBL" id="LAZR01041625">
    <property type="protein sequence ID" value="KKL11507.1"/>
    <property type="molecule type" value="Genomic_DNA"/>
</dbReference>
<comment type="caution">
    <text evidence="3">The sequence shown here is derived from an EMBL/GenBank/DDBJ whole genome shotgun (WGS) entry which is preliminary data.</text>
</comment>
<dbReference type="AlphaFoldDB" id="A0A0F9BCB3"/>
<evidence type="ECO:0000259" key="2">
    <source>
        <dbReference type="Pfam" id="PF20441"/>
    </source>
</evidence>
<dbReference type="Gene3D" id="3.40.50.300">
    <property type="entry name" value="P-loop containing nucleotide triphosphate hydrolases"/>
    <property type="match status" value="1"/>
</dbReference>
<dbReference type="GO" id="GO:0004519">
    <property type="term" value="F:endonuclease activity"/>
    <property type="evidence" value="ECO:0007669"/>
    <property type="project" value="InterPro"/>
</dbReference>
<dbReference type="PANTHER" id="PTHR41287:SF1">
    <property type="entry name" value="PROTEIN YMFN"/>
    <property type="match status" value="1"/>
</dbReference>
<evidence type="ECO:0000313" key="3">
    <source>
        <dbReference type="EMBL" id="KKL11507.1"/>
    </source>
</evidence>
<feature type="non-terminal residue" evidence="3">
    <location>
        <position position="483"/>
    </location>
</feature>
<dbReference type="InterPro" id="IPR027417">
    <property type="entry name" value="P-loop_NTPase"/>
</dbReference>
<feature type="domain" description="Terminase large subunit-like ATPase" evidence="1">
    <location>
        <begin position="52"/>
        <end position="220"/>
    </location>
</feature>
<evidence type="ECO:0008006" key="4">
    <source>
        <dbReference type="Google" id="ProtNLM"/>
    </source>
</evidence>
<proteinExistence type="predicted"/>
<dbReference type="PANTHER" id="PTHR41287">
    <property type="match status" value="1"/>
</dbReference>
<name>A0A0F9BCB3_9ZZZZ</name>
<feature type="non-terminal residue" evidence="3">
    <location>
        <position position="1"/>
    </location>
</feature>
<protein>
    <recommendedName>
        <fullName evidence="4">Terminase large subunit</fullName>
    </recommendedName>
</protein>
<dbReference type="Pfam" id="PF03354">
    <property type="entry name" value="TerL_ATPase"/>
    <property type="match status" value="1"/>
</dbReference>
<evidence type="ECO:0000259" key="1">
    <source>
        <dbReference type="Pfam" id="PF03354"/>
    </source>
</evidence>